<dbReference type="OrthoDB" id="2687649at2759"/>
<keyword evidence="3" id="KW-1185">Reference proteome</keyword>
<gene>
    <name evidence="2" type="ORF">BJ212DRAFT_1478140</name>
</gene>
<protein>
    <submittedName>
        <fullName evidence="2">Uncharacterized protein</fullName>
    </submittedName>
</protein>
<feature type="compositionally biased region" description="Polar residues" evidence="1">
    <location>
        <begin position="77"/>
        <end position="111"/>
    </location>
</feature>
<feature type="region of interest" description="Disordered" evidence="1">
    <location>
        <begin position="189"/>
        <end position="231"/>
    </location>
</feature>
<comment type="caution">
    <text evidence="2">The sequence shown here is derived from an EMBL/GenBank/DDBJ whole genome shotgun (WGS) entry which is preliminary data.</text>
</comment>
<accession>A0A9P7EGJ6</accession>
<dbReference type="RefSeq" id="XP_041196107.1">
    <property type="nucleotide sequence ID" value="XM_041339665.1"/>
</dbReference>
<organism evidence="2 3">
    <name type="scientific">Suillus subaureus</name>
    <dbReference type="NCBI Taxonomy" id="48587"/>
    <lineage>
        <taxon>Eukaryota</taxon>
        <taxon>Fungi</taxon>
        <taxon>Dikarya</taxon>
        <taxon>Basidiomycota</taxon>
        <taxon>Agaricomycotina</taxon>
        <taxon>Agaricomycetes</taxon>
        <taxon>Agaricomycetidae</taxon>
        <taxon>Boletales</taxon>
        <taxon>Suillineae</taxon>
        <taxon>Suillaceae</taxon>
        <taxon>Suillus</taxon>
    </lineage>
</organism>
<dbReference type="GeneID" id="64633681"/>
<dbReference type="Proteomes" id="UP000807769">
    <property type="component" value="Unassembled WGS sequence"/>
</dbReference>
<name>A0A9P7EGJ6_9AGAM</name>
<evidence type="ECO:0000256" key="1">
    <source>
        <dbReference type="SAM" id="MobiDB-lite"/>
    </source>
</evidence>
<feature type="region of interest" description="Disordered" evidence="1">
    <location>
        <begin position="63"/>
        <end position="111"/>
    </location>
</feature>
<proteinExistence type="predicted"/>
<dbReference type="AlphaFoldDB" id="A0A9P7EGJ6"/>
<evidence type="ECO:0000313" key="2">
    <source>
        <dbReference type="EMBL" id="KAG1821040.1"/>
    </source>
</evidence>
<evidence type="ECO:0000313" key="3">
    <source>
        <dbReference type="Proteomes" id="UP000807769"/>
    </source>
</evidence>
<dbReference type="EMBL" id="JABBWG010000007">
    <property type="protein sequence ID" value="KAG1821040.1"/>
    <property type="molecule type" value="Genomic_DNA"/>
</dbReference>
<reference evidence="2" key="1">
    <citation type="journal article" date="2020" name="New Phytol.">
        <title>Comparative genomics reveals dynamic genome evolution in host specialist ectomycorrhizal fungi.</title>
        <authorList>
            <person name="Lofgren L.A."/>
            <person name="Nguyen N.H."/>
            <person name="Vilgalys R."/>
            <person name="Ruytinx J."/>
            <person name="Liao H.L."/>
            <person name="Branco S."/>
            <person name="Kuo A."/>
            <person name="LaButti K."/>
            <person name="Lipzen A."/>
            <person name="Andreopoulos W."/>
            <person name="Pangilinan J."/>
            <person name="Riley R."/>
            <person name="Hundley H."/>
            <person name="Na H."/>
            <person name="Barry K."/>
            <person name="Grigoriev I.V."/>
            <person name="Stajich J.E."/>
            <person name="Kennedy P.G."/>
        </authorList>
    </citation>
    <scope>NUCLEOTIDE SEQUENCE</scope>
    <source>
        <strain evidence="2">MN1</strain>
    </source>
</reference>
<sequence>MDNLQAGIYRPHDTAVVYVCDCDTCQTQCVKIDESALVPSVSSANEQTETLNVEIKNPLDHVLLKPRPRPIPKVTPVPSTNAQTNSPAPSNDSIPTPSLTVTPTNSDSDAASLSVKRELLVAAPAKKTRQPSVKPMRIGTKVTPRNLCALDWQAKGHQREPASAFALYWNNLSASIKEEYKRMAAAQIGSSSTLQGRDSVENRDGGRGGGMAAQRAVGTPVIAIPSDTPKQ</sequence>